<evidence type="ECO:0000313" key="1">
    <source>
        <dbReference type="EMBL" id="KAH0567702.1"/>
    </source>
</evidence>
<dbReference type="Proteomes" id="UP000826195">
    <property type="component" value="Unassembled WGS sequence"/>
</dbReference>
<proteinExistence type="predicted"/>
<name>A0AAV7J8N6_COTGL</name>
<evidence type="ECO:0000313" key="2">
    <source>
        <dbReference type="Proteomes" id="UP000826195"/>
    </source>
</evidence>
<comment type="caution">
    <text evidence="1">The sequence shown here is derived from an EMBL/GenBank/DDBJ whole genome shotgun (WGS) entry which is preliminary data.</text>
</comment>
<organism evidence="1 2">
    <name type="scientific">Cotesia glomerata</name>
    <name type="common">Lepidopteran parasitic wasp</name>
    <name type="synonym">Apanteles glomeratus</name>
    <dbReference type="NCBI Taxonomy" id="32391"/>
    <lineage>
        <taxon>Eukaryota</taxon>
        <taxon>Metazoa</taxon>
        <taxon>Ecdysozoa</taxon>
        <taxon>Arthropoda</taxon>
        <taxon>Hexapoda</taxon>
        <taxon>Insecta</taxon>
        <taxon>Pterygota</taxon>
        <taxon>Neoptera</taxon>
        <taxon>Endopterygota</taxon>
        <taxon>Hymenoptera</taxon>
        <taxon>Apocrita</taxon>
        <taxon>Ichneumonoidea</taxon>
        <taxon>Braconidae</taxon>
        <taxon>Microgastrinae</taxon>
        <taxon>Cotesia</taxon>
    </lineage>
</organism>
<dbReference type="AlphaFoldDB" id="A0AAV7J8N6"/>
<reference evidence="1 2" key="1">
    <citation type="journal article" date="2021" name="J. Hered.">
        <title>A chromosome-level genome assembly of the parasitoid wasp, Cotesia glomerata (Hymenoptera: Braconidae).</title>
        <authorList>
            <person name="Pinto B.J."/>
            <person name="Weis J.J."/>
            <person name="Gamble T."/>
            <person name="Ode P.J."/>
            <person name="Paul R."/>
            <person name="Zaspel J.M."/>
        </authorList>
    </citation>
    <scope>NUCLEOTIDE SEQUENCE [LARGE SCALE GENOMIC DNA]</scope>
    <source>
        <strain evidence="1">CgM1</strain>
    </source>
</reference>
<sequence>MGVDWSERFLDPCPVTVCLPRDCWRTRRRNRERSEKTRWNGSQNRRGKIEERPIRERDLLRFNYRNVCEARYSHPLSLELGKSDSLLYQRCLLLPAPPCPYPYLLFHPCIFLPHRSISLTPSISLTSQA</sequence>
<dbReference type="EMBL" id="JAHXZJ010000001">
    <property type="protein sequence ID" value="KAH0567702.1"/>
    <property type="molecule type" value="Genomic_DNA"/>
</dbReference>
<protein>
    <submittedName>
        <fullName evidence="1">Uncharacterized protein</fullName>
    </submittedName>
</protein>
<keyword evidence="2" id="KW-1185">Reference proteome</keyword>
<gene>
    <name evidence="1" type="ORF">KQX54_011907</name>
</gene>
<accession>A0AAV7J8N6</accession>